<dbReference type="Proteomes" id="UP000266391">
    <property type="component" value="Unassembled WGS sequence"/>
</dbReference>
<reference evidence="1 2" key="1">
    <citation type="submission" date="2018-08" db="EMBL/GenBank/DDBJ databases">
        <title>A genome reference for cultivated species of the human gut microbiota.</title>
        <authorList>
            <person name="Zou Y."/>
            <person name="Xue W."/>
            <person name="Luo G."/>
        </authorList>
    </citation>
    <scope>NUCLEOTIDE SEQUENCE [LARGE SCALE GENOMIC DNA]</scope>
    <source>
        <strain evidence="1 2">AM32-8LB</strain>
    </source>
</reference>
<evidence type="ECO:0008006" key="3">
    <source>
        <dbReference type="Google" id="ProtNLM"/>
    </source>
</evidence>
<dbReference type="AlphaFoldDB" id="A0A396AE88"/>
<evidence type="ECO:0000313" key="2">
    <source>
        <dbReference type="Proteomes" id="UP000266391"/>
    </source>
</evidence>
<comment type="caution">
    <text evidence="1">The sequence shown here is derived from an EMBL/GenBank/DDBJ whole genome shotgun (WGS) entry which is preliminary data.</text>
</comment>
<evidence type="ECO:0000313" key="1">
    <source>
        <dbReference type="EMBL" id="RHD02927.1"/>
    </source>
</evidence>
<gene>
    <name evidence="1" type="ORF">DW813_10360</name>
</gene>
<sequence>MESVLDRVIKQNTENVNLLKTKDYNIFSVLQIQSKEVLICRMIADLLNPRGQHGAGAEYLKIFLRDCLGMEKMDTKLADQAIVTAEYAIDDERRIDIVIEIGSYFLPIEVKIYAADQKSQCFDYYQYAKRRDAQAKVYYLTLDGHRPGKDSTSSGSQSVPEEDIVCLSFRVHILNWL</sequence>
<name>A0A396AE88_9FIRM</name>
<dbReference type="RefSeq" id="WP_118093120.1">
    <property type="nucleotide sequence ID" value="NZ_QSIQ01000015.1"/>
</dbReference>
<organism evidence="1 2">
    <name type="scientific">Roseburia inulinivorans</name>
    <dbReference type="NCBI Taxonomy" id="360807"/>
    <lineage>
        <taxon>Bacteria</taxon>
        <taxon>Bacillati</taxon>
        <taxon>Bacillota</taxon>
        <taxon>Clostridia</taxon>
        <taxon>Lachnospirales</taxon>
        <taxon>Lachnospiraceae</taxon>
        <taxon>Roseburia</taxon>
    </lineage>
</organism>
<accession>A0A396AE88</accession>
<proteinExistence type="predicted"/>
<dbReference type="Pfam" id="PF14281">
    <property type="entry name" value="PDDEXK_4"/>
    <property type="match status" value="1"/>
</dbReference>
<dbReference type="EMBL" id="QSIQ01000015">
    <property type="protein sequence ID" value="RHD02927.1"/>
    <property type="molecule type" value="Genomic_DNA"/>
</dbReference>
<dbReference type="InterPro" id="IPR029470">
    <property type="entry name" value="PDDEXK_4"/>
</dbReference>
<protein>
    <recommendedName>
        <fullName evidence="3">PD-(D/E)XK nuclease superfamily protein</fullName>
    </recommendedName>
</protein>